<dbReference type="InParanoid" id="A0A6P8ZX54"/>
<dbReference type="InterPro" id="IPR001737">
    <property type="entry name" value="KsgA/Erm"/>
</dbReference>
<dbReference type="InterPro" id="IPR023165">
    <property type="entry name" value="rRNA_Ade_diMease-like_C"/>
</dbReference>
<dbReference type="GeneID" id="117650246"/>
<dbReference type="NCBIfam" id="TIGR00755">
    <property type="entry name" value="ksgA"/>
    <property type="match status" value="1"/>
</dbReference>
<gene>
    <name evidence="15" type="primary">LOC117650246</name>
</gene>
<dbReference type="InterPro" id="IPR011530">
    <property type="entry name" value="rRNA_adenine_dimethylase"/>
</dbReference>
<dbReference type="Proteomes" id="UP000515158">
    <property type="component" value="Unplaced"/>
</dbReference>
<dbReference type="GO" id="GO:0034246">
    <property type="term" value="F:mitochondrial transcription factor activity"/>
    <property type="evidence" value="ECO:0007669"/>
    <property type="project" value="TreeGrafter"/>
</dbReference>
<dbReference type="AlphaFoldDB" id="A0A6P8ZX54"/>
<dbReference type="SUPFAM" id="SSF53335">
    <property type="entry name" value="S-adenosyl-L-methionine-dependent methyltransferases"/>
    <property type="match status" value="1"/>
</dbReference>
<dbReference type="OrthoDB" id="16079at2759"/>
<evidence type="ECO:0000256" key="10">
    <source>
        <dbReference type="ARBA" id="ARBA00023163"/>
    </source>
</evidence>
<dbReference type="Gene3D" id="3.40.50.150">
    <property type="entry name" value="Vaccinia Virus protein VP39"/>
    <property type="match status" value="1"/>
</dbReference>
<keyword evidence="10" id="KW-0804">Transcription</keyword>
<evidence type="ECO:0000256" key="3">
    <source>
        <dbReference type="ARBA" id="ARBA00022603"/>
    </source>
</evidence>
<dbReference type="PROSITE" id="PS51689">
    <property type="entry name" value="SAM_RNA_A_N6_MT"/>
    <property type="match status" value="1"/>
</dbReference>
<keyword evidence="8" id="KW-0805">Transcription regulation</keyword>
<keyword evidence="7" id="KW-0809">Transit peptide</keyword>
<evidence type="ECO:0000313" key="15">
    <source>
        <dbReference type="RefSeq" id="XP_034249396.1"/>
    </source>
</evidence>
<dbReference type="EC" id="2.1.1.-" evidence="12"/>
<keyword evidence="14" id="KW-1185">Reference proteome</keyword>
<evidence type="ECO:0000256" key="7">
    <source>
        <dbReference type="ARBA" id="ARBA00022946"/>
    </source>
</evidence>
<keyword evidence="2 12" id="KW-0698">rRNA processing</keyword>
<keyword evidence="5 11" id="KW-0949">S-adenosyl-L-methionine</keyword>
<sequence>MVGSMARSGLLSMKQTALTGSALRLPPLPSPRDLIKLYKLRARKQLSQNFLLDTRITDKFAKSAGKIEGADVCEVGPGPGSITRSILKRHPGRLIVIEKDPRFLPFLQMLEEASQSRMNVVVGDVLSLDMSKMFRESLRLSWEDTCPDIHLIGNLPFSVSTPLIIRWLRDISLKQNAWSYGRVRMTLTFQKEVAERTVAEANGRQRCRLSVMCQNWCDVKHLYNIPGSAFVPPPEVDVGVVTFRPKIEPTIKGDFHLIEKVVRQMTCFRQKYCITCAGTLFPEHLRKQLSHKMLDIAEVNPETRAFQLTMDEFQRLVMAYEHLCSDQPKLFKYKFSSNVDEDVWMEDEDATTFTSTSNKEGLAADGFSDKDVEPKV</sequence>
<keyword evidence="9" id="KW-0496">Mitochondrion</keyword>
<dbReference type="KEGG" id="tpal:117650246"/>
<evidence type="ECO:0000256" key="2">
    <source>
        <dbReference type="ARBA" id="ARBA00022552"/>
    </source>
</evidence>
<accession>A0A6P8ZX54</accession>
<dbReference type="InterPro" id="IPR020598">
    <property type="entry name" value="rRNA_Ade_methylase_Trfase_N"/>
</dbReference>
<feature type="binding site" evidence="11">
    <location>
        <position position="154"/>
    </location>
    <ligand>
        <name>S-adenosyl-L-methionine</name>
        <dbReference type="ChEBI" id="CHEBI:59789"/>
    </ligand>
</feature>
<feature type="binding site" evidence="11">
    <location>
        <position position="124"/>
    </location>
    <ligand>
        <name>S-adenosyl-L-methionine</name>
        <dbReference type="ChEBI" id="CHEBI:59789"/>
    </ligand>
</feature>
<evidence type="ECO:0000256" key="1">
    <source>
        <dbReference type="ARBA" id="ARBA00004173"/>
    </source>
</evidence>
<keyword evidence="6 11" id="KW-0694">RNA-binding</keyword>
<feature type="binding site" evidence="11">
    <location>
        <position position="49"/>
    </location>
    <ligand>
        <name>S-adenosyl-L-methionine</name>
        <dbReference type="ChEBI" id="CHEBI:59789"/>
    </ligand>
</feature>
<protein>
    <recommendedName>
        <fullName evidence="12">rRNA adenine N(6)-methyltransferase</fullName>
        <ecNumber evidence="12">2.1.1.-</ecNumber>
    </recommendedName>
</protein>
<dbReference type="CDD" id="cd02440">
    <property type="entry name" value="AdoMet_MTases"/>
    <property type="match status" value="1"/>
</dbReference>
<dbReference type="GO" id="GO:0000179">
    <property type="term" value="F:rRNA (adenine-N6,N6-)-dimethyltransferase activity"/>
    <property type="evidence" value="ECO:0007669"/>
    <property type="project" value="UniProtKB-UniRule"/>
</dbReference>
<reference evidence="15" key="1">
    <citation type="submission" date="2025-08" db="UniProtKB">
        <authorList>
            <consortium name="RefSeq"/>
        </authorList>
    </citation>
    <scope>IDENTIFICATION</scope>
    <source>
        <tissue evidence="15">Total insect</tissue>
    </source>
</reference>
<dbReference type="GO" id="GO:0005759">
    <property type="term" value="C:mitochondrial matrix"/>
    <property type="evidence" value="ECO:0007669"/>
    <property type="project" value="TreeGrafter"/>
</dbReference>
<evidence type="ECO:0000313" key="14">
    <source>
        <dbReference type="Proteomes" id="UP000515158"/>
    </source>
</evidence>
<evidence type="ECO:0000256" key="6">
    <source>
        <dbReference type="ARBA" id="ARBA00022884"/>
    </source>
</evidence>
<dbReference type="FunFam" id="3.40.50.150:FF:000109">
    <property type="entry name" value="rRNA adenine N(6)-methyltransferase"/>
    <property type="match status" value="1"/>
</dbReference>
<feature type="binding site" evidence="11">
    <location>
        <position position="98"/>
    </location>
    <ligand>
        <name>S-adenosyl-L-methionine</name>
        <dbReference type="ChEBI" id="CHEBI:59789"/>
    </ligand>
</feature>
<evidence type="ECO:0000256" key="12">
    <source>
        <dbReference type="RuleBase" id="RU362106"/>
    </source>
</evidence>
<feature type="domain" description="Ribosomal RNA adenine methylase transferase N-terminal" evidence="13">
    <location>
        <begin position="56"/>
        <end position="247"/>
    </location>
</feature>
<dbReference type="PANTHER" id="PTHR11727:SF17">
    <property type="entry name" value="DIMETHYLADENOSINE TRANSFERASE 1, MITOCHONDRIAL"/>
    <property type="match status" value="1"/>
</dbReference>
<dbReference type="Gene3D" id="1.10.8.100">
    <property type="entry name" value="Ribosomal RNA adenine dimethylase-like, domain 2"/>
    <property type="match status" value="1"/>
</dbReference>
<dbReference type="SMART" id="SM00650">
    <property type="entry name" value="rADc"/>
    <property type="match status" value="1"/>
</dbReference>
<keyword evidence="4 11" id="KW-0808">Transferase</keyword>
<feature type="binding site" evidence="11">
    <location>
        <position position="51"/>
    </location>
    <ligand>
        <name>S-adenosyl-L-methionine</name>
        <dbReference type="ChEBI" id="CHEBI:59789"/>
    </ligand>
</feature>
<evidence type="ECO:0000256" key="9">
    <source>
        <dbReference type="ARBA" id="ARBA00023128"/>
    </source>
</evidence>
<dbReference type="Pfam" id="PF00398">
    <property type="entry name" value="RrnaAD"/>
    <property type="match status" value="1"/>
</dbReference>
<organism evidence="15">
    <name type="scientific">Thrips palmi</name>
    <name type="common">Melon thrips</name>
    <dbReference type="NCBI Taxonomy" id="161013"/>
    <lineage>
        <taxon>Eukaryota</taxon>
        <taxon>Metazoa</taxon>
        <taxon>Ecdysozoa</taxon>
        <taxon>Arthropoda</taxon>
        <taxon>Hexapoda</taxon>
        <taxon>Insecta</taxon>
        <taxon>Pterygota</taxon>
        <taxon>Neoptera</taxon>
        <taxon>Paraneoptera</taxon>
        <taxon>Thysanoptera</taxon>
        <taxon>Terebrantia</taxon>
        <taxon>Thripoidea</taxon>
        <taxon>Thripidae</taxon>
        <taxon>Thrips</taxon>
    </lineage>
</organism>
<proteinExistence type="inferred from homology"/>
<evidence type="ECO:0000256" key="11">
    <source>
        <dbReference type="PROSITE-ProRule" id="PRU01026"/>
    </source>
</evidence>
<dbReference type="InterPro" id="IPR029063">
    <property type="entry name" value="SAM-dependent_MTases_sf"/>
</dbReference>
<dbReference type="CTD" id="8674019"/>
<dbReference type="FunCoup" id="A0A6P8ZX54">
    <property type="interactions" value="392"/>
</dbReference>
<keyword evidence="3 11" id="KW-0489">Methyltransferase</keyword>
<evidence type="ECO:0000259" key="13">
    <source>
        <dbReference type="SMART" id="SM00650"/>
    </source>
</evidence>
<feature type="binding site" evidence="11">
    <location>
        <position position="76"/>
    </location>
    <ligand>
        <name>S-adenosyl-L-methionine</name>
        <dbReference type="ChEBI" id="CHEBI:59789"/>
    </ligand>
</feature>
<comment type="similarity">
    <text evidence="11 12">Belongs to the class I-like SAM-binding methyltransferase superfamily. rRNA adenine N(6)-methyltransferase family.</text>
</comment>
<name>A0A6P8ZX54_THRPL</name>
<dbReference type="RefSeq" id="XP_034249396.1">
    <property type="nucleotide sequence ID" value="XM_034393505.1"/>
</dbReference>
<evidence type="ECO:0000256" key="4">
    <source>
        <dbReference type="ARBA" id="ARBA00022679"/>
    </source>
</evidence>
<dbReference type="PANTHER" id="PTHR11727">
    <property type="entry name" value="DIMETHYLADENOSINE TRANSFERASE"/>
    <property type="match status" value="1"/>
</dbReference>
<dbReference type="GO" id="GO:0006391">
    <property type="term" value="P:transcription initiation at mitochondrial promoter"/>
    <property type="evidence" value="ECO:0007669"/>
    <property type="project" value="TreeGrafter"/>
</dbReference>
<evidence type="ECO:0000256" key="5">
    <source>
        <dbReference type="ARBA" id="ARBA00022691"/>
    </source>
</evidence>
<evidence type="ECO:0000256" key="8">
    <source>
        <dbReference type="ARBA" id="ARBA00023015"/>
    </source>
</evidence>
<comment type="subcellular location">
    <subcellularLocation>
        <location evidence="1">Mitochondrion</location>
    </subcellularLocation>
</comment>
<dbReference type="GO" id="GO:0003723">
    <property type="term" value="F:RNA binding"/>
    <property type="evidence" value="ECO:0007669"/>
    <property type="project" value="UniProtKB-UniRule"/>
</dbReference>